<keyword evidence="4" id="KW-1185">Reference proteome</keyword>
<feature type="region of interest" description="Disordered" evidence="2">
    <location>
        <begin position="59"/>
        <end position="80"/>
    </location>
</feature>
<name>A0A7M1QV75_9ACTO</name>
<evidence type="ECO:0000313" key="4">
    <source>
        <dbReference type="Proteomes" id="UP000595053"/>
    </source>
</evidence>
<gene>
    <name evidence="3" type="ORF">INS88_00215</name>
</gene>
<accession>A0A8A5U582</accession>
<keyword evidence="1" id="KW-1277">Toxin-antitoxin system</keyword>
<proteinExistence type="predicted"/>
<evidence type="ECO:0000256" key="1">
    <source>
        <dbReference type="ARBA" id="ARBA00022649"/>
    </source>
</evidence>
<accession>A0A7M1QV75</accession>
<dbReference type="RefSeq" id="WP_197551203.1">
    <property type="nucleotide sequence ID" value="NZ_CP063213.1"/>
</dbReference>
<organism evidence="3 4">
    <name type="scientific">Trueperella pecoris</name>
    <dbReference type="NCBI Taxonomy" id="2733571"/>
    <lineage>
        <taxon>Bacteria</taxon>
        <taxon>Bacillati</taxon>
        <taxon>Actinomycetota</taxon>
        <taxon>Actinomycetes</taxon>
        <taxon>Actinomycetales</taxon>
        <taxon>Actinomycetaceae</taxon>
        <taxon>Trueperella</taxon>
    </lineage>
</organism>
<dbReference type="EMBL" id="CP063213">
    <property type="protein sequence ID" value="QOR45701.1"/>
    <property type="molecule type" value="Genomic_DNA"/>
</dbReference>
<dbReference type="Pfam" id="PF07704">
    <property type="entry name" value="PSK_trans_fac"/>
    <property type="match status" value="1"/>
</dbReference>
<sequence length="80" mass="9102">MPTMNIKDEDVYNAARQLAQLRGTSMTGAVRSAVEEALDAEIKRRERGRLRLAELQDRIAQAAEPRLDESDLYDDRGMPR</sequence>
<evidence type="ECO:0000256" key="2">
    <source>
        <dbReference type="SAM" id="MobiDB-lite"/>
    </source>
</evidence>
<protein>
    <submittedName>
        <fullName evidence="3">Type II toxin-antitoxin system VapB family antitoxin</fullName>
    </submittedName>
</protein>
<dbReference type="InterPro" id="IPR011660">
    <property type="entry name" value="VapB-like"/>
</dbReference>
<feature type="compositionally biased region" description="Basic and acidic residues" evidence="2">
    <location>
        <begin position="65"/>
        <end position="80"/>
    </location>
</feature>
<reference evidence="3 4" key="1">
    <citation type="submission" date="2020-10" db="EMBL/GenBank/DDBJ databases">
        <title>Trueperella pecoris sp. nov. isolated from bovine and porcine specimens.</title>
        <authorList>
            <person name="Schoenecker L."/>
            <person name="Schnydrig P."/>
            <person name="Brodard I."/>
            <person name="Thomann A."/>
            <person name="Hemphill A."/>
            <person name="Rodriguez-Campos S."/>
            <person name="Perreten V."/>
            <person name="Jores J."/>
            <person name="Kittl S."/>
        </authorList>
    </citation>
    <scope>NUCLEOTIDE SEQUENCE [LARGE SCALE GENOMIC DNA]</scope>
    <source>
        <strain evidence="3 4">15A0121</strain>
    </source>
</reference>
<dbReference type="Proteomes" id="UP000595053">
    <property type="component" value="Chromosome"/>
</dbReference>
<dbReference type="AlphaFoldDB" id="A0A7M1QV75"/>
<evidence type="ECO:0000313" key="3">
    <source>
        <dbReference type="EMBL" id="QOR45701.1"/>
    </source>
</evidence>